<evidence type="ECO:0000313" key="1">
    <source>
        <dbReference type="EMBL" id="OCH71231.1"/>
    </source>
</evidence>
<comment type="caution">
    <text evidence="1">The sequence shown here is derived from an EMBL/GenBank/DDBJ whole genome shotgun (WGS) entry which is preliminary data.</text>
</comment>
<dbReference type="AlphaFoldDB" id="A0A1B9QV03"/>
<reference evidence="2" key="1">
    <citation type="submission" date="2016-06" db="EMBL/GenBank/DDBJ databases">
        <authorList>
            <person name="Hehemann J.-H."/>
            <person name="Arevalo P."/>
            <person name="Datta M.S."/>
            <person name="Polz M.F."/>
        </authorList>
    </citation>
    <scope>NUCLEOTIDE SEQUENCE [LARGE SCALE GENOMIC DNA]</scope>
    <source>
        <strain evidence="2">9CSC122</strain>
    </source>
</reference>
<dbReference type="Proteomes" id="UP000093173">
    <property type="component" value="Unassembled WGS sequence"/>
</dbReference>
<dbReference type="EMBL" id="MAJZ01000950">
    <property type="protein sequence ID" value="OCH71231.1"/>
    <property type="molecule type" value="Genomic_DNA"/>
</dbReference>
<sequence length="70" mass="8328">MIAVSLAAINEKEKEKERKREREKETQNNIIKQVTYKKSPLKMRSFRSISTQPSLLHYCEIYAVDKEEKL</sequence>
<gene>
    <name evidence="1" type="ORF">A6E14_16015</name>
</gene>
<protein>
    <submittedName>
        <fullName evidence="1">Uncharacterized protein</fullName>
    </submittedName>
</protein>
<evidence type="ECO:0000313" key="2">
    <source>
        <dbReference type="Proteomes" id="UP000093173"/>
    </source>
</evidence>
<name>A0A1B9QV03_9VIBR</name>
<keyword evidence="2" id="KW-1185">Reference proteome</keyword>
<accession>A0A1B9QV03</accession>
<organism evidence="1 2">
    <name type="scientific">Vibrio genomosp. F10</name>
    <dbReference type="NCBI Taxonomy" id="723171"/>
    <lineage>
        <taxon>Bacteria</taxon>
        <taxon>Pseudomonadati</taxon>
        <taxon>Pseudomonadota</taxon>
        <taxon>Gammaproteobacteria</taxon>
        <taxon>Vibrionales</taxon>
        <taxon>Vibrionaceae</taxon>
        <taxon>Vibrio</taxon>
    </lineage>
</organism>
<proteinExistence type="predicted"/>